<evidence type="ECO:0000313" key="1">
    <source>
        <dbReference type="EMBL" id="KAA3532114.1"/>
    </source>
</evidence>
<dbReference type="Proteomes" id="UP000436911">
    <property type="component" value="Unassembled WGS sequence"/>
</dbReference>
<sequence>MAGFCLIWRLLGEYKDFSRNDHPKSVSSIFYPVWKVLTQSWREDLAKRSHSIEALDIHKFDRMNHRWKSL</sequence>
<comment type="caution">
    <text evidence="1">The sequence shown here is derived from an EMBL/GenBank/DDBJ whole genome shotgun (WGS) entry which is preliminary data.</text>
</comment>
<reference evidence="1 2" key="1">
    <citation type="submission" date="2018-08" db="EMBL/GenBank/DDBJ databases">
        <title>Genome sequencing of Agrobacterium vitis strain ICMP 10754.</title>
        <authorList>
            <person name="Visnovsky S.B."/>
            <person name="Pitman A.R."/>
        </authorList>
    </citation>
    <scope>NUCLEOTIDE SEQUENCE [LARGE SCALE GENOMIC DNA]</scope>
    <source>
        <strain evidence="1 2">ICMP 10754</strain>
    </source>
</reference>
<proteinExistence type="predicted"/>
<dbReference type="EMBL" id="QUSG01000001">
    <property type="protein sequence ID" value="KAA3532114.1"/>
    <property type="molecule type" value="Genomic_DNA"/>
</dbReference>
<organism evidence="1 2">
    <name type="scientific">Agrobacterium vitis</name>
    <name type="common">Rhizobium vitis</name>
    <dbReference type="NCBI Taxonomy" id="373"/>
    <lineage>
        <taxon>Bacteria</taxon>
        <taxon>Pseudomonadati</taxon>
        <taxon>Pseudomonadota</taxon>
        <taxon>Alphaproteobacteria</taxon>
        <taxon>Hyphomicrobiales</taxon>
        <taxon>Rhizobiaceae</taxon>
        <taxon>Rhizobium/Agrobacterium group</taxon>
        <taxon>Agrobacterium</taxon>
    </lineage>
</organism>
<dbReference type="AlphaFoldDB" id="A0A368NXE1"/>
<name>A0A368NXE1_AGRVI</name>
<protein>
    <submittedName>
        <fullName evidence="1">Uncharacterized protein</fullName>
    </submittedName>
</protein>
<accession>A0A368NXE1</accession>
<gene>
    <name evidence="1" type="ORF">DXT89_01800</name>
</gene>
<evidence type="ECO:0000313" key="2">
    <source>
        <dbReference type="Proteomes" id="UP000436911"/>
    </source>
</evidence>